<evidence type="ECO:0000256" key="2">
    <source>
        <dbReference type="SAM" id="Phobius"/>
    </source>
</evidence>
<keyword evidence="4" id="KW-1185">Reference proteome</keyword>
<feature type="region of interest" description="Disordered" evidence="1">
    <location>
        <begin position="188"/>
        <end position="209"/>
    </location>
</feature>
<keyword evidence="2" id="KW-0812">Transmembrane</keyword>
<dbReference type="RefSeq" id="XP_040660295.1">
    <property type="nucleotide sequence ID" value="XM_040799412.1"/>
</dbReference>
<accession>A0A151GV51</accession>
<keyword evidence="2" id="KW-1133">Transmembrane helix</keyword>
<dbReference type="InParanoid" id="A0A151GV51"/>
<name>A0A151GV51_DRECN</name>
<feature type="transmembrane region" description="Helical" evidence="2">
    <location>
        <begin position="155"/>
        <end position="180"/>
    </location>
</feature>
<dbReference type="Proteomes" id="UP000076580">
    <property type="component" value="Chromosome 01"/>
</dbReference>
<evidence type="ECO:0000313" key="3">
    <source>
        <dbReference type="EMBL" id="KYK60943.1"/>
    </source>
</evidence>
<organism evidence="3 4">
    <name type="scientific">Drechmeria coniospora</name>
    <name type="common">Nematophagous fungus</name>
    <name type="synonym">Meria coniospora</name>
    <dbReference type="NCBI Taxonomy" id="98403"/>
    <lineage>
        <taxon>Eukaryota</taxon>
        <taxon>Fungi</taxon>
        <taxon>Dikarya</taxon>
        <taxon>Ascomycota</taxon>
        <taxon>Pezizomycotina</taxon>
        <taxon>Sordariomycetes</taxon>
        <taxon>Hypocreomycetidae</taxon>
        <taxon>Hypocreales</taxon>
        <taxon>Ophiocordycipitaceae</taxon>
        <taxon>Drechmeria</taxon>
    </lineage>
</organism>
<reference evidence="3 4" key="1">
    <citation type="journal article" date="2016" name="Sci. Rep.">
        <title>Insights into Adaptations to a Near-Obligate Nematode Endoparasitic Lifestyle from the Finished Genome of Drechmeria coniospora.</title>
        <authorList>
            <person name="Zhang L."/>
            <person name="Zhou Z."/>
            <person name="Guo Q."/>
            <person name="Fokkens L."/>
            <person name="Miskei M."/>
            <person name="Pocsi I."/>
            <person name="Zhang W."/>
            <person name="Chen M."/>
            <person name="Wang L."/>
            <person name="Sun Y."/>
            <person name="Donzelli B.G."/>
            <person name="Gibson D.M."/>
            <person name="Nelson D.R."/>
            <person name="Luo J.G."/>
            <person name="Rep M."/>
            <person name="Liu H."/>
            <person name="Yang S."/>
            <person name="Wang J."/>
            <person name="Krasnoff S.B."/>
            <person name="Xu Y."/>
            <person name="Molnar I."/>
            <person name="Lin M."/>
        </authorList>
    </citation>
    <scope>NUCLEOTIDE SEQUENCE [LARGE SCALE GENOMIC DNA]</scope>
    <source>
        <strain evidence="3 4">ARSEF 6962</strain>
    </source>
</reference>
<evidence type="ECO:0000256" key="1">
    <source>
        <dbReference type="SAM" id="MobiDB-lite"/>
    </source>
</evidence>
<gene>
    <name evidence="3" type="ORF">DCS_02083</name>
</gene>
<dbReference type="EMBL" id="LAYC01000001">
    <property type="protein sequence ID" value="KYK60943.1"/>
    <property type="molecule type" value="Genomic_DNA"/>
</dbReference>
<evidence type="ECO:0000313" key="4">
    <source>
        <dbReference type="Proteomes" id="UP000076580"/>
    </source>
</evidence>
<dbReference type="AlphaFoldDB" id="A0A151GV51"/>
<proteinExistence type="predicted"/>
<feature type="compositionally biased region" description="Basic and acidic residues" evidence="1">
    <location>
        <begin position="188"/>
        <end position="200"/>
    </location>
</feature>
<keyword evidence="2" id="KW-0472">Membrane</keyword>
<protein>
    <submittedName>
        <fullName evidence="3">Uncharacterized protein</fullName>
    </submittedName>
</protein>
<sequence>MAAYGPATDGTASEIGGYRLRFLNDEWNDSISNGEPFTLRWNSSLTKDESTLELFKVTYPKEGIVLYELVSDLTGACLVCSVTSTDLPADGDVDSMSSASCVWTPDGLEPELYTVWLSHGQDAHANWTMSPPWMPTNSSGIEDGKRKTSRHRLHWAAPIIIPVVCLLVLYAICLTTCFVYRRRKKATRERDEATAHREAGRNNSVDSATTVLTFTESNAEEDKTKSGSESWIFHNSSAYESKVTVGGVPETDITEVKVGERMRHNDGAIGIGL</sequence>
<comment type="caution">
    <text evidence="3">The sequence shown here is derived from an EMBL/GenBank/DDBJ whole genome shotgun (WGS) entry which is preliminary data.</text>
</comment>
<dbReference type="GeneID" id="63714726"/>